<dbReference type="AlphaFoldDB" id="A0A1J4JXL1"/>
<sequence>MTKQNPISKNIQKDPQKPLNGIKPKNETTGNKSRPTSSHLYKTAIQKAQASPASSPRSGVSPENTNKKAIDRSSFSSSMARQSANKSLNKGLDKSVKASEKKNCNTLLTKDSPNSRGSARGSKNSNLNKNQVAFKKMKNSVNNNNDEDFTQKKKNQPDLIEIDADDTKTGTSNSILKNPISSEDLETLDGFISLTNQNSIQENTEHCKKPYQIQSFDAFYVPNAFDIKIIFNEEKQINENVTNDGLYEFELLNQKYNEIADILNSNEFRQFYDGEIPEILLEKF</sequence>
<feature type="compositionally biased region" description="Basic and acidic residues" evidence="1">
    <location>
        <begin position="91"/>
        <end position="103"/>
    </location>
</feature>
<feature type="compositionally biased region" description="Polar residues" evidence="1">
    <location>
        <begin position="1"/>
        <end position="10"/>
    </location>
</feature>
<evidence type="ECO:0000256" key="1">
    <source>
        <dbReference type="SAM" id="MobiDB-lite"/>
    </source>
</evidence>
<dbReference type="RefSeq" id="XP_068356336.1">
    <property type="nucleotide sequence ID" value="XM_068506825.1"/>
</dbReference>
<comment type="caution">
    <text evidence="2">The sequence shown here is derived from an EMBL/GenBank/DDBJ whole genome shotgun (WGS) entry which is preliminary data.</text>
</comment>
<evidence type="ECO:0000313" key="2">
    <source>
        <dbReference type="EMBL" id="OHT03200.1"/>
    </source>
</evidence>
<feature type="compositionally biased region" description="Polar residues" evidence="1">
    <location>
        <begin position="27"/>
        <end position="64"/>
    </location>
</feature>
<gene>
    <name evidence="2" type="ORF">TRFO_29509</name>
</gene>
<dbReference type="VEuPathDB" id="TrichDB:TRFO_29509"/>
<dbReference type="Proteomes" id="UP000179807">
    <property type="component" value="Unassembled WGS sequence"/>
</dbReference>
<dbReference type="EMBL" id="MLAK01000837">
    <property type="protein sequence ID" value="OHT03200.1"/>
    <property type="molecule type" value="Genomic_DNA"/>
</dbReference>
<evidence type="ECO:0000313" key="3">
    <source>
        <dbReference type="Proteomes" id="UP000179807"/>
    </source>
</evidence>
<feature type="compositionally biased region" description="Polar residues" evidence="1">
    <location>
        <begin position="104"/>
        <end position="131"/>
    </location>
</feature>
<dbReference type="GeneID" id="94841529"/>
<protein>
    <submittedName>
        <fullName evidence="2">Uncharacterized protein</fullName>
    </submittedName>
</protein>
<organism evidence="2 3">
    <name type="scientific">Tritrichomonas foetus</name>
    <dbReference type="NCBI Taxonomy" id="1144522"/>
    <lineage>
        <taxon>Eukaryota</taxon>
        <taxon>Metamonada</taxon>
        <taxon>Parabasalia</taxon>
        <taxon>Tritrichomonadida</taxon>
        <taxon>Tritrichomonadidae</taxon>
        <taxon>Tritrichomonas</taxon>
    </lineage>
</organism>
<keyword evidence="3" id="KW-1185">Reference proteome</keyword>
<feature type="region of interest" description="Disordered" evidence="1">
    <location>
        <begin position="1"/>
        <end position="177"/>
    </location>
</feature>
<name>A0A1J4JXL1_9EUKA</name>
<accession>A0A1J4JXL1</accession>
<proteinExistence type="predicted"/>
<feature type="compositionally biased region" description="Polar residues" evidence="1">
    <location>
        <begin position="79"/>
        <end position="88"/>
    </location>
</feature>
<reference evidence="2" key="1">
    <citation type="submission" date="2016-10" db="EMBL/GenBank/DDBJ databases">
        <authorList>
            <person name="Benchimol M."/>
            <person name="Almeida L.G."/>
            <person name="Vasconcelos A.T."/>
            <person name="Perreira-Neves A."/>
            <person name="Rosa I.A."/>
            <person name="Tasca T."/>
            <person name="Bogo M.R."/>
            <person name="de Souza W."/>
        </authorList>
    </citation>
    <scope>NUCLEOTIDE SEQUENCE [LARGE SCALE GENOMIC DNA]</scope>
    <source>
        <strain evidence="2">K</strain>
    </source>
</reference>